<evidence type="ECO:0000259" key="2">
    <source>
        <dbReference type="PROSITE" id="PS51549"/>
    </source>
</evidence>
<evidence type="ECO:0000256" key="1">
    <source>
        <dbReference type="ARBA" id="ARBA00022737"/>
    </source>
</evidence>
<comment type="caution">
    <text evidence="3">The sequence shown here is derived from an EMBL/GenBank/DDBJ whole genome shotgun (WGS) entry which is preliminary data.</text>
</comment>
<name>A0A0B2UND0_TOXCA</name>
<dbReference type="PANTHER" id="PTHR24036:SF5">
    <property type="entry name" value="THROMBOMODULIN"/>
    <property type="match status" value="1"/>
</dbReference>
<evidence type="ECO:0000313" key="3">
    <source>
        <dbReference type="EMBL" id="KHN70873.1"/>
    </source>
</evidence>
<dbReference type="OrthoDB" id="5854379at2759"/>
<dbReference type="PROSITE" id="PS51549">
    <property type="entry name" value="DM13"/>
    <property type="match status" value="1"/>
</dbReference>
<accession>A0A0B2UND0</accession>
<organism evidence="3 4">
    <name type="scientific">Toxocara canis</name>
    <name type="common">Canine roundworm</name>
    <dbReference type="NCBI Taxonomy" id="6265"/>
    <lineage>
        <taxon>Eukaryota</taxon>
        <taxon>Metazoa</taxon>
        <taxon>Ecdysozoa</taxon>
        <taxon>Nematoda</taxon>
        <taxon>Chromadorea</taxon>
        <taxon>Rhabditida</taxon>
        <taxon>Spirurina</taxon>
        <taxon>Ascaridomorpha</taxon>
        <taxon>Ascaridoidea</taxon>
        <taxon>Toxocaridae</taxon>
        <taxon>Toxocara</taxon>
    </lineage>
</organism>
<dbReference type="EMBL" id="JPKZ01022848">
    <property type="protein sequence ID" value="KHN70873.1"/>
    <property type="molecule type" value="Genomic_DNA"/>
</dbReference>
<dbReference type="InterPro" id="IPR019545">
    <property type="entry name" value="DM13_domain"/>
</dbReference>
<gene>
    <name evidence="3" type="ORF">Tcan_17340</name>
</gene>
<dbReference type="PANTHER" id="PTHR24036">
    <property type="entry name" value="SKELETOR-RELATED"/>
    <property type="match status" value="1"/>
</dbReference>
<reference evidence="3 4" key="1">
    <citation type="submission" date="2014-11" db="EMBL/GenBank/DDBJ databases">
        <title>Genetic blueprint of the zoonotic pathogen Toxocara canis.</title>
        <authorList>
            <person name="Zhu X.-Q."/>
            <person name="Korhonen P.K."/>
            <person name="Cai H."/>
            <person name="Young N.D."/>
            <person name="Nejsum P."/>
            <person name="von Samson-Himmelstjerna G."/>
            <person name="Boag P.R."/>
            <person name="Tan P."/>
            <person name="Li Q."/>
            <person name="Min J."/>
            <person name="Yang Y."/>
            <person name="Wang X."/>
            <person name="Fang X."/>
            <person name="Hall R.S."/>
            <person name="Hofmann A."/>
            <person name="Sternberg P.W."/>
            <person name="Jex A.R."/>
            <person name="Gasser R.B."/>
        </authorList>
    </citation>
    <scope>NUCLEOTIDE SEQUENCE [LARGE SCALE GENOMIC DNA]</scope>
    <source>
        <strain evidence="3">PN_DK_2014</strain>
    </source>
</reference>
<dbReference type="AlphaFoldDB" id="A0A0B2UND0"/>
<dbReference type="SMART" id="SM00686">
    <property type="entry name" value="DM13"/>
    <property type="match status" value="1"/>
</dbReference>
<proteinExistence type="predicted"/>
<keyword evidence="1" id="KW-0677">Repeat</keyword>
<feature type="domain" description="DM13" evidence="2">
    <location>
        <begin position="563"/>
        <end position="682"/>
    </location>
</feature>
<evidence type="ECO:0000313" key="4">
    <source>
        <dbReference type="Proteomes" id="UP000031036"/>
    </source>
</evidence>
<dbReference type="InterPro" id="IPR052126">
    <property type="entry name" value="Spindle_Org/Thrombomodulin"/>
</dbReference>
<sequence>MNRQTTTTYSTATDFHPVPSFDRQERFHSTAELRSRETVSGGKSKGSLVPLSDKINMNVVASQPASHSAKGRPYAMMQAAKPFLRSPLPEVQYSRLAPAPPLPLSATSTNIAESIFAQSQVRHEPRAITGNGLGSVNDGGTSLFTSENAIESISKFARNLLALPASNQYCGASTLVFPLYGTSLMSLDIFEELFAALASALTGPKLPTLTGNAVVDPQPASAASNIINAQEIFSSLAKKGLANEGTNSNSVRNTAELLLKRLPEEQRSLLQAAIQSGELDVHSIVSAIGNSTNSSKVITENRLLEWIQQNRPQINSNHNKLAVPSDKLPYYGKYCGSFSEQADAKKQFGAIGAVWAVDDRRFVVSKFHFLPGSLDAENVTFWGGPKVISGNLAEDMFPSVNGFYLRPQPIDLTAFLSKEITTVEAKIRSHQSKTESVTIESDAVSNKDDNSTDMLNASTVTVLKRRSLTEEKKSTENAIQLLLKGAVLKAFDDMRNASESYITYDDVLMHLNETDGNVDMFIPLMHSSTIFPSTTLSSTTQSISRTASLNDPNDYPQPLGWYAGFQPLLLTLPDDKWLKTVYWLSLRDHKRNRTVSSVLIPNGPAFKIPAIVQLRPLVSNGAHSVSSGPIKSHSTFDCDSLRDYSSETVSLRLPGSLDIKDVFWFSVFSLTQGVSLSHIYLPYNDMHLPPDLNGIAVSVFKIFIDANSTIFSILSSSEQKNALRFIVLVEFTV</sequence>
<protein>
    <recommendedName>
        <fullName evidence="2">DM13 domain-containing protein</fullName>
    </recommendedName>
</protein>
<keyword evidence="4" id="KW-1185">Reference proteome</keyword>
<dbReference type="Proteomes" id="UP000031036">
    <property type="component" value="Unassembled WGS sequence"/>
</dbReference>